<gene>
    <name evidence="1" type="ORF">KM295_04090</name>
</gene>
<keyword evidence="2" id="KW-1185">Reference proteome</keyword>
<name>A0A9R1D3U7_9EURY</name>
<reference evidence="1" key="1">
    <citation type="journal article" date="2023" name="Front. Microbiol.">
        <title>Genomic-based phylogenetic and metabolic analyses of the genus Natronomonas, and description of Natronomonas aquatica sp. nov.</title>
        <authorList>
            <person name="Garcia-Roldan A."/>
            <person name="Duran-Viseras A."/>
            <person name="de la Haba R.R."/>
            <person name="Corral P."/>
            <person name="Sanchez-Porro C."/>
            <person name="Ventosa A."/>
        </authorList>
    </citation>
    <scope>NUCLEOTIDE SEQUENCE</scope>
    <source>
        <strain evidence="1">F2-12</strain>
    </source>
</reference>
<evidence type="ECO:0000313" key="2">
    <source>
        <dbReference type="Proteomes" id="UP001139494"/>
    </source>
</evidence>
<accession>A0A9R1D3U7</accession>
<dbReference type="EMBL" id="JAHLKM010000003">
    <property type="protein sequence ID" value="MCQ4332684.1"/>
    <property type="molecule type" value="Genomic_DNA"/>
</dbReference>
<sequence>MAAAGHPEDAPDRAAATLADAEFVRLVATADGDGLAAAGLLARGLDAVGVPYQASLAAVPEPPATDADCTVAVGHAAGDVTLREAPLALEAVSILETLAPETVDPELALAGAVCAGTEPSGRLLERADLDRRPGVAIPTADPVAGLSSSTLVHADFSGDIEATEAALADLDDPAGRPLASFVALSAVEDAPPRAAEAIERALRPYATERFETLGGFADVLDSLARTQPGTGLALALGGDAERAARDVWRTHGRQAHTTLRSADTGRYEGLYVVRIEDATPALLGTVARLTFQYRSPEPIALAVIDGAAAAAGARAIEAPLSEAAAALDGRASVREGTGTATFDGTADDFTAAFRRAL</sequence>
<dbReference type="RefSeq" id="WP_256028621.1">
    <property type="nucleotide sequence ID" value="NZ_JAHLKM010000003.1"/>
</dbReference>
<organism evidence="1 2">
    <name type="scientific">Natronomonas aquatica</name>
    <dbReference type="NCBI Taxonomy" id="2841590"/>
    <lineage>
        <taxon>Archaea</taxon>
        <taxon>Methanobacteriati</taxon>
        <taxon>Methanobacteriota</taxon>
        <taxon>Stenosarchaea group</taxon>
        <taxon>Halobacteria</taxon>
        <taxon>Halobacteriales</taxon>
        <taxon>Natronomonadaceae</taxon>
        <taxon>Natronomonas</taxon>
    </lineage>
</organism>
<protein>
    <recommendedName>
        <fullName evidence="3">Exonuclease RecJ</fullName>
    </recommendedName>
</protein>
<dbReference type="Proteomes" id="UP001139494">
    <property type="component" value="Unassembled WGS sequence"/>
</dbReference>
<evidence type="ECO:0000313" key="1">
    <source>
        <dbReference type="EMBL" id="MCQ4332684.1"/>
    </source>
</evidence>
<evidence type="ECO:0008006" key="3">
    <source>
        <dbReference type="Google" id="ProtNLM"/>
    </source>
</evidence>
<dbReference type="AlphaFoldDB" id="A0A9R1D3U7"/>
<comment type="caution">
    <text evidence="1">The sequence shown here is derived from an EMBL/GenBank/DDBJ whole genome shotgun (WGS) entry which is preliminary data.</text>
</comment>
<proteinExistence type="predicted"/>